<comment type="similarity">
    <text evidence="1">Belongs to the ABC transporter superfamily.</text>
</comment>
<evidence type="ECO:0000259" key="5">
    <source>
        <dbReference type="PROSITE" id="PS50893"/>
    </source>
</evidence>
<evidence type="ECO:0000313" key="7">
    <source>
        <dbReference type="Proteomes" id="UP000280696"/>
    </source>
</evidence>
<dbReference type="EMBL" id="RAYQ01000001">
    <property type="protein sequence ID" value="RKI94244.1"/>
    <property type="molecule type" value="Genomic_DNA"/>
</dbReference>
<evidence type="ECO:0000256" key="2">
    <source>
        <dbReference type="ARBA" id="ARBA00022448"/>
    </source>
</evidence>
<accession>A0A3A9AT61</accession>
<dbReference type="AlphaFoldDB" id="A0A3A9AT61"/>
<dbReference type="InterPro" id="IPR003593">
    <property type="entry name" value="AAA+_ATPase"/>
</dbReference>
<evidence type="ECO:0000256" key="4">
    <source>
        <dbReference type="ARBA" id="ARBA00022840"/>
    </source>
</evidence>
<dbReference type="PANTHER" id="PTHR43335">
    <property type="entry name" value="ABC TRANSPORTER, ATP-BINDING PROTEIN"/>
    <property type="match status" value="1"/>
</dbReference>
<keyword evidence="3" id="KW-0547">Nucleotide-binding</keyword>
<dbReference type="InterPro" id="IPR027417">
    <property type="entry name" value="P-loop_NTPase"/>
</dbReference>
<dbReference type="PANTHER" id="PTHR43335:SF2">
    <property type="entry name" value="ABC TRANSPORTER, ATP-BINDING PROTEIN"/>
    <property type="match status" value="1"/>
</dbReference>
<dbReference type="PROSITE" id="PS00211">
    <property type="entry name" value="ABC_TRANSPORTER_1"/>
    <property type="match status" value="1"/>
</dbReference>
<dbReference type="GO" id="GO:0005524">
    <property type="term" value="F:ATP binding"/>
    <property type="evidence" value="ECO:0007669"/>
    <property type="project" value="UniProtKB-KW"/>
</dbReference>
<evidence type="ECO:0000313" key="6">
    <source>
        <dbReference type="EMBL" id="RKI94244.1"/>
    </source>
</evidence>
<keyword evidence="4 6" id="KW-0067">ATP-binding</keyword>
<dbReference type="SMART" id="SM00382">
    <property type="entry name" value="AAA"/>
    <property type="match status" value="1"/>
</dbReference>
<dbReference type="InterPro" id="IPR003439">
    <property type="entry name" value="ABC_transporter-like_ATP-bd"/>
</dbReference>
<dbReference type="RefSeq" id="WP_120466057.1">
    <property type="nucleotide sequence ID" value="NZ_RAYQ01000001.1"/>
</dbReference>
<dbReference type="GO" id="GO:0016887">
    <property type="term" value="F:ATP hydrolysis activity"/>
    <property type="evidence" value="ECO:0007669"/>
    <property type="project" value="InterPro"/>
</dbReference>
<dbReference type="InterPro" id="IPR017871">
    <property type="entry name" value="ABC_transporter-like_CS"/>
</dbReference>
<keyword evidence="2" id="KW-0813">Transport</keyword>
<evidence type="ECO:0000256" key="3">
    <source>
        <dbReference type="ARBA" id="ARBA00022741"/>
    </source>
</evidence>
<dbReference type="Proteomes" id="UP000280696">
    <property type="component" value="Unassembled WGS sequence"/>
</dbReference>
<proteinExistence type="inferred from homology"/>
<keyword evidence="7" id="KW-1185">Reference proteome</keyword>
<evidence type="ECO:0000256" key="1">
    <source>
        <dbReference type="ARBA" id="ARBA00005417"/>
    </source>
</evidence>
<name>A0A3A9AT61_9FIRM</name>
<reference evidence="6 7" key="1">
    <citation type="submission" date="2018-09" db="EMBL/GenBank/DDBJ databases">
        <title>Murine metabolic-syndrome-specific gut microbial biobank.</title>
        <authorList>
            <person name="Liu C."/>
        </authorList>
    </citation>
    <scope>NUCLEOTIDE SEQUENCE [LARGE SCALE GENOMIC DNA]</scope>
    <source>
        <strain evidence="6 7">0.1xD8-82</strain>
    </source>
</reference>
<dbReference type="Pfam" id="PF00005">
    <property type="entry name" value="ABC_tran"/>
    <property type="match status" value="1"/>
</dbReference>
<dbReference type="OrthoDB" id="9775135at2"/>
<dbReference type="PROSITE" id="PS50893">
    <property type="entry name" value="ABC_TRANSPORTER_2"/>
    <property type="match status" value="1"/>
</dbReference>
<feature type="domain" description="ABC transporter" evidence="5">
    <location>
        <begin position="3"/>
        <end position="231"/>
    </location>
</feature>
<sequence>MELLIDKVSKKFKDKKAVDNISLELMPGVWGLLGANGAGKTTLMRMIAGIMQPTSGQVLYDGVPIQTLGEGYRDVFGFLPQEFGFYPEFTVKDYLAYVAALKGLTERESRRRIRELLERVSLTDVYNKKIARLSGGMKRRVGIAQALLNDPEILILDEPTGGLDPGERVRFRNLLSEFAHDRIVLISTHIVPDVEYIATCHAIIRDGRLLATGTTEELVRLVEGKVWSCTIPARAVPEYESRLQIISLRNENDGSVSIRYLAENPCNDISVPSVPRLEDLYLWLFPQGGVENPKRTSRKKGGIHR</sequence>
<comment type="caution">
    <text evidence="6">The sequence shown here is derived from an EMBL/GenBank/DDBJ whole genome shotgun (WGS) entry which is preliminary data.</text>
</comment>
<organism evidence="6 7">
    <name type="scientific">Parablautia intestinalis</name>
    <dbReference type="NCBI Taxonomy" id="2320100"/>
    <lineage>
        <taxon>Bacteria</taxon>
        <taxon>Bacillati</taxon>
        <taxon>Bacillota</taxon>
        <taxon>Clostridia</taxon>
        <taxon>Lachnospirales</taxon>
        <taxon>Lachnospiraceae</taxon>
        <taxon>Parablautia</taxon>
    </lineage>
</organism>
<protein>
    <submittedName>
        <fullName evidence="6">ATP-binding cassette domain-containing protein</fullName>
    </submittedName>
</protein>
<dbReference type="SUPFAM" id="SSF52540">
    <property type="entry name" value="P-loop containing nucleoside triphosphate hydrolases"/>
    <property type="match status" value="1"/>
</dbReference>
<gene>
    <name evidence="6" type="ORF">D7V94_01435</name>
</gene>
<dbReference type="Gene3D" id="3.40.50.300">
    <property type="entry name" value="P-loop containing nucleotide triphosphate hydrolases"/>
    <property type="match status" value="1"/>
</dbReference>